<dbReference type="Pfam" id="PF12804">
    <property type="entry name" value="NTP_transf_3"/>
    <property type="match status" value="1"/>
</dbReference>
<evidence type="ECO:0000313" key="3">
    <source>
        <dbReference type="Proteomes" id="UP000077134"/>
    </source>
</evidence>
<organism evidence="2 3">
    <name type="scientific">Paenibacillus crassostreae</name>
    <dbReference type="NCBI Taxonomy" id="1763538"/>
    <lineage>
        <taxon>Bacteria</taxon>
        <taxon>Bacillati</taxon>
        <taxon>Bacillota</taxon>
        <taxon>Bacilli</taxon>
        <taxon>Bacillales</taxon>
        <taxon>Paenibacillaceae</taxon>
        <taxon>Paenibacillus</taxon>
    </lineage>
</organism>
<name>A0A167B573_9BACL</name>
<dbReference type="SUPFAM" id="SSF53448">
    <property type="entry name" value="Nucleotide-diphospho-sugar transferases"/>
    <property type="match status" value="1"/>
</dbReference>
<dbReference type="Gene3D" id="3.90.550.10">
    <property type="entry name" value="Spore Coat Polysaccharide Biosynthesis Protein SpsA, Chain A"/>
    <property type="match status" value="1"/>
</dbReference>
<gene>
    <name evidence="2" type="ORF">PNBC_17185</name>
</gene>
<evidence type="ECO:0000259" key="1">
    <source>
        <dbReference type="Pfam" id="PF12804"/>
    </source>
</evidence>
<dbReference type="GO" id="GO:0016779">
    <property type="term" value="F:nucleotidyltransferase activity"/>
    <property type="evidence" value="ECO:0007669"/>
    <property type="project" value="UniProtKB-ARBA"/>
</dbReference>
<feature type="domain" description="MobA-like NTP transferase" evidence="1">
    <location>
        <begin position="2"/>
        <end position="84"/>
    </location>
</feature>
<dbReference type="InterPro" id="IPR029044">
    <property type="entry name" value="Nucleotide-diphossugar_trans"/>
</dbReference>
<dbReference type="EMBL" id="LSFN01000036">
    <property type="protein sequence ID" value="OAB71749.1"/>
    <property type="molecule type" value="Genomic_DNA"/>
</dbReference>
<dbReference type="STRING" id="1763538.LPB68_13705"/>
<accession>A0A167B573</accession>
<comment type="caution">
    <text evidence="2">The sequence shown here is derived from an EMBL/GenBank/DDBJ whole genome shotgun (WGS) entry which is preliminary data.</text>
</comment>
<dbReference type="AlphaFoldDB" id="A0A167B573"/>
<keyword evidence="3" id="KW-1185">Reference proteome</keyword>
<reference evidence="2 3" key="1">
    <citation type="submission" date="2016-02" db="EMBL/GenBank/DDBJ databases">
        <title>Paenibacillus sp. LPB0068, isolated from Crassostrea gigas.</title>
        <authorList>
            <person name="Shin S.-K."/>
            <person name="Yi H."/>
        </authorList>
    </citation>
    <scope>NUCLEOTIDE SEQUENCE [LARGE SCALE GENOMIC DNA]</scope>
    <source>
        <strain evidence="2 3">LPB0068</strain>
    </source>
</reference>
<protein>
    <recommendedName>
        <fullName evidence="1">MobA-like NTP transferase domain-containing protein</fullName>
    </recommendedName>
</protein>
<sequence>MRCGLNSVRSTQPDAVIIVLADQPFITAKLVNHLIDTFENSPELDYVANAYGGVIMPPVLISRRLFNAIQSLEGDQGASVLLRSPECRGVVIEADSSLYFMDADTRKDFETIVTQWTLNTDR</sequence>
<proteinExistence type="predicted"/>
<dbReference type="InterPro" id="IPR025877">
    <property type="entry name" value="MobA-like_NTP_Trfase"/>
</dbReference>
<evidence type="ECO:0000313" key="2">
    <source>
        <dbReference type="EMBL" id="OAB71749.1"/>
    </source>
</evidence>
<dbReference type="Proteomes" id="UP000077134">
    <property type="component" value="Unassembled WGS sequence"/>
</dbReference>
<dbReference type="PANTHER" id="PTHR43777:SF1">
    <property type="entry name" value="MOLYBDENUM COFACTOR CYTIDYLYLTRANSFERASE"/>
    <property type="match status" value="1"/>
</dbReference>
<dbReference type="PANTHER" id="PTHR43777">
    <property type="entry name" value="MOLYBDENUM COFACTOR CYTIDYLYLTRANSFERASE"/>
    <property type="match status" value="1"/>
</dbReference>